<evidence type="ECO:0000256" key="2">
    <source>
        <dbReference type="ARBA" id="ARBA00022676"/>
    </source>
</evidence>
<evidence type="ECO:0000256" key="1">
    <source>
        <dbReference type="ARBA" id="ARBA00021292"/>
    </source>
</evidence>
<dbReference type="InterPro" id="IPR028098">
    <property type="entry name" value="Glyco_trans_4-like_N"/>
</dbReference>
<dbReference type="Pfam" id="PF00534">
    <property type="entry name" value="Glycos_transf_1"/>
    <property type="match status" value="1"/>
</dbReference>
<feature type="domain" description="Glycosyl transferase family 1" evidence="4">
    <location>
        <begin position="215"/>
        <end position="344"/>
    </location>
</feature>
<protein>
    <recommendedName>
        <fullName evidence="1">D-inositol 3-phosphate glycosyltransferase</fullName>
    </recommendedName>
</protein>
<sequence>MPEPTQDRTAAGRPGRLVVVTPWYPTPENPYWGAFVRATTLALDEQFPDPLVVHVEARVPDAPALATTREVVDGIEVLRVPFVVAPATSRARVAELTRDALAPYADELAAAQVVHAHVGMPTGWAVVDLVGERTRVVVSEHASYLNRLWADERTSAMYAETVRGAARFTSVGEDTSRALRRRYPDVAESVHTVHNPVDVTRFELREDVPGRLDRWLYVGNVLEAKGVLRLVRAFAAWRARRPDATLTVAGGGADTDRALALADELGVADAVRFLGRVDPTGIAAVYRDADVLVHLSVSETFGLSAVEALATGLPVVATATRGAQRNLDVAQDLWMAWLVEVGDEVDDVLAAVEGLEARHRSARPGLVREDLALRFGPQTVAATLGRTLRGEPEPELPADAPVVVAIALHRAVVAAATRVVRDAARRGARAYLVTDGSHAVDVDDRVTVLDVSPARYRVITHRLERWTVDGVPRVLLGAARPLARGLGRADALDALAARQQELSTRLKRTVGEKGVHAHVDPLVLARYVERTWGDLLVDLVLVTWGDPRGIPLATRLARANPDAHVVRTAHHDLLVDVLAGASGTRDTD</sequence>
<dbReference type="AlphaFoldDB" id="A0A4Y3KA07"/>
<feature type="domain" description="Glycosyltransferase subfamily 4-like N-terminal" evidence="5">
    <location>
        <begin position="71"/>
        <end position="201"/>
    </location>
</feature>
<keyword evidence="3" id="KW-0808">Transferase</keyword>
<name>A0A4Y3KA07_CELUD</name>
<organism evidence="6 7">
    <name type="scientific">Cellulomonas uda</name>
    <dbReference type="NCBI Taxonomy" id="1714"/>
    <lineage>
        <taxon>Bacteria</taxon>
        <taxon>Bacillati</taxon>
        <taxon>Actinomycetota</taxon>
        <taxon>Actinomycetes</taxon>
        <taxon>Micrococcales</taxon>
        <taxon>Cellulomonadaceae</taxon>
        <taxon>Cellulomonas</taxon>
    </lineage>
</organism>
<dbReference type="Proteomes" id="UP000315842">
    <property type="component" value="Unassembled WGS sequence"/>
</dbReference>
<dbReference type="Pfam" id="PF13439">
    <property type="entry name" value="Glyco_transf_4"/>
    <property type="match status" value="1"/>
</dbReference>
<comment type="caution">
    <text evidence="6">The sequence shown here is derived from an EMBL/GenBank/DDBJ whole genome shotgun (WGS) entry which is preliminary data.</text>
</comment>
<dbReference type="InterPro" id="IPR001296">
    <property type="entry name" value="Glyco_trans_1"/>
</dbReference>
<dbReference type="GO" id="GO:0016757">
    <property type="term" value="F:glycosyltransferase activity"/>
    <property type="evidence" value="ECO:0007669"/>
    <property type="project" value="UniProtKB-KW"/>
</dbReference>
<reference evidence="6 7" key="1">
    <citation type="submission" date="2019-06" db="EMBL/GenBank/DDBJ databases">
        <title>Whole genome shotgun sequence of Cellulomonas uda NBRC 3747.</title>
        <authorList>
            <person name="Hosoyama A."/>
            <person name="Uohara A."/>
            <person name="Ohji S."/>
            <person name="Ichikawa N."/>
        </authorList>
    </citation>
    <scope>NUCLEOTIDE SEQUENCE [LARGE SCALE GENOMIC DNA]</scope>
    <source>
        <strain evidence="6 7">NBRC 3747</strain>
    </source>
</reference>
<dbReference type="RefSeq" id="WP_141318023.1">
    <property type="nucleotide sequence ID" value="NZ_BJLP01000002.1"/>
</dbReference>
<gene>
    <name evidence="6" type="ORF">CUD01_02520</name>
</gene>
<accession>A0A4Y3KA07</accession>
<evidence type="ECO:0000313" key="7">
    <source>
        <dbReference type="Proteomes" id="UP000315842"/>
    </source>
</evidence>
<dbReference type="Gene3D" id="3.40.50.2000">
    <property type="entry name" value="Glycogen Phosphorylase B"/>
    <property type="match status" value="2"/>
</dbReference>
<keyword evidence="2" id="KW-0328">Glycosyltransferase</keyword>
<evidence type="ECO:0000313" key="6">
    <source>
        <dbReference type="EMBL" id="GEA79808.1"/>
    </source>
</evidence>
<evidence type="ECO:0000256" key="3">
    <source>
        <dbReference type="ARBA" id="ARBA00022679"/>
    </source>
</evidence>
<dbReference type="PANTHER" id="PTHR45947:SF3">
    <property type="entry name" value="SULFOQUINOVOSYL TRANSFERASE SQD2"/>
    <property type="match status" value="1"/>
</dbReference>
<dbReference type="GO" id="GO:1901137">
    <property type="term" value="P:carbohydrate derivative biosynthetic process"/>
    <property type="evidence" value="ECO:0007669"/>
    <property type="project" value="UniProtKB-ARBA"/>
</dbReference>
<evidence type="ECO:0000259" key="4">
    <source>
        <dbReference type="Pfam" id="PF00534"/>
    </source>
</evidence>
<dbReference type="PANTHER" id="PTHR45947">
    <property type="entry name" value="SULFOQUINOVOSYL TRANSFERASE SQD2"/>
    <property type="match status" value="1"/>
</dbReference>
<evidence type="ECO:0000259" key="5">
    <source>
        <dbReference type="Pfam" id="PF13439"/>
    </source>
</evidence>
<dbReference type="EMBL" id="BJLP01000002">
    <property type="protein sequence ID" value="GEA79808.1"/>
    <property type="molecule type" value="Genomic_DNA"/>
</dbReference>
<dbReference type="SUPFAM" id="SSF53756">
    <property type="entry name" value="UDP-Glycosyltransferase/glycogen phosphorylase"/>
    <property type="match status" value="1"/>
</dbReference>
<dbReference type="InterPro" id="IPR050194">
    <property type="entry name" value="Glycosyltransferase_grp1"/>
</dbReference>
<dbReference type="CDD" id="cd03801">
    <property type="entry name" value="GT4_PimA-like"/>
    <property type="match status" value="1"/>
</dbReference>
<keyword evidence="7" id="KW-1185">Reference proteome</keyword>
<proteinExistence type="predicted"/>